<dbReference type="RefSeq" id="WP_187479136.1">
    <property type="nucleotide sequence ID" value="NZ_CP060697.1"/>
</dbReference>
<protein>
    <recommendedName>
        <fullName evidence="4">SMODS and SLOG-associating 2TM effector domain-containing protein</fullName>
    </recommendedName>
</protein>
<evidence type="ECO:0000256" key="1">
    <source>
        <dbReference type="SAM" id="Phobius"/>
    </source>
</evidence>
<evidence type="ECO:0000313" key="3">
    <source>
        <dbReference type="Proteomes" id="UP000515861"/>
    </source>
</evidence>
<dbReference type="Proteomes" id="UP000515861">
    <property type="component" value="Chromosome"/>
</dbReference>
<evidence type="ECO:0008006" key="4">
    <source>
        <dbReference type="Google" id="ProtNLM"/>
    </source>
</evidence>
<name>A0A7G9L0N2_9SPHN</name>
<dbReference type="SUPFAM" id="SSF102405">
    <property type="entry name" value="MCP/YpsA-like"/>
    <property type="match status" value="1"/>
</dbReference>
<keyword evidence="1" id="KW-0812">Transmembrane</keyword>
<keyword evidence="3" id="KW-1185">Reference proteome</keyword>
<dbReference type="InterPro" id="IPR025325">
    <property type="entry name" value="DUF4231"/>
</dbReference>
<dbReference type="EMBL" id="CP060697">
    <property type="protein sequence ID" value="QNM82181.1"/>
    <property type="molecule type" value="Genomic_DNA"/>
</dbReference>
<accession>A0A7G9L0N2</accession>
<dbReference type="KEGG" id="ssau:H8M03_09120"/>
<proteinExistence type="predicted"/>
<dbReference type="AlphaFoldDB" id="A0A7G9L0N2"/>
<keyword evidence="1" id="KW-0472">Membrane</keyword>
<dbReference type="Pfam" id="PF14015">
    <property type="entry name" value="DUF4231"/>
    <property type="match status" value="1"/>
</dbReference>
<sequence>MLPNDWAAAKRALPPRLPFVLGIGVTGHRIAALPEGEVGTIVERIRAVLAEVKACALDLHRREAAHFADCAPRLLFVSPLADGADQIAAEIALELGFELHAILPFERGIYRTTLHESGLARFDDLLGKATCVLELPGSLEAEHDAFVMAGRATVAHCDLLLAVWDGHPPRGRGGTGEVVELALTRGTPLVHVPVGADKTVGLRWSAFDPSVVTQRTDTPVERSFTTAHVAQVLNALLSPPPDAHERAFIDTFQGERMRRWKARLEYPLLLAATGVSRFGAQAWRGDISAAYIREDWERYCSGCWDPSGLSNPLAPLEQWYSWSDSLASHFAQAHRSGHVFNFVLAAVAVLLALAALPFPHLKPYLAATEIVVILSILINTKIGTGQQWHRRWLDYRQLAERLRPMRSLKLLGIAAPDPPGTQANPVPRRWVDWYAAGVWRAVGFPNGRIRASQSAAFAEAVAAHELWPQIEYHHRAARQVEQLDHRLEVVGLLVFATTLLTLVGLLAAIFIDHHWALDHAKWFTIVTAGLPAIGTALFGIRVQGDYAGTAVRSEQTAIVLAQVADRLEIEGPDLSRTADLVEQAARLMTADLDDWALLNRQHDLSVG</sequence>
<feature type="transmembrane region" description="Helical" evidence="1">
    <location>
        <begin position="364"/>
        <end position="382"/>
    </location>
</feature>
<dbReference type="Gene3D" id="3.40.50.450">
    <property type="match status" value="1"/>
</dbReference>
<feature type="transmembrane region" description="Helical" evidence="1">
    <location>
        <begin position="489"/>
        <end position="510"/>
    </location>
</feature>
<gene>
    <name evidence="2" type="ORF">H8M03_09120</name>
</gene>
<evidence type="ECO:0000313" key="2">
    <source>
        <dbReference type="EMBL" id="QNM82181.1"/>
    </source>
</evidence>
<reference evidence="2 3" key="1">
    <citation type="submission" date="2020-08" db="EMBL/GenBank/DDBJ databases">
        <title>Sphingomonas sp. sand1-3 16S ribosomal RNA gene Genome sequencing and assembly.</title>
        <authorList>
            <person name="Kang M."/>
        </authorList>
    </citation>
    <scope>NUCLEOTIDE SEQUENCE [LARGE SCALE GENOMIC DNA]</scope>
    <source>
        <strain evidence="3">sand1-3</strain>
    </source>
</reference>
<feature type="transmembrane region" description="Helical" evidence="1">
    <location>
        <begin position="339"/>
        <end position="358"/>
    </location>
</feature>
<organism evidence="2 3">
    <name type="scientific">Sphingomonas sabuli</name>
    <dbReference type="NCBI Taxonomy" id="2764186"/>
    <lineage>
        <taxon>Bacteria</taxon>
        <taxon>Pseudomonadati</taxon>
        <taxon>Pseudomonadota</taxon>
        <taxon>Alphaproteobacteria</taxon>
        <taxon>Sphingomonadales</taxon>
        <taxon>Sphingomonadaceae</taxon>
        <taxon>Sphingomonas</taxon>
    </lineage>
</organism>
<keyword evidence="1" id="KW-1133">Transmembrane helix</keyword>
<feature type="transmembrane region" description="Helical" evidence="1">
    <location>
        <begin position="522"/>
        <end position="542"/>
    </location>
</feature>